<dbReference type="PANTHER" id="PTHR48080:SF4">
    <property type="entry name" value="GLUCARATE DEHYDRATASE"/>
    <property type="match status" value="1"/>
</dbReference>
<dbReference type="InterPro" id="IPR034593">
    <property type="entry name" value="DgoD-like"/>
</dbReference>
<dbReference type="RefSeq" id="WP_211287007.1">
    <property type="nucleotide sequence ID" value="NZ_PDJI01000003.1"/>
</dbReference>
<dbReference type="SMART" id="SM00922">
    <property type="entry name" value="MR_MLE"/>
    <property type="match status" value="1"/>
</dbReference>
<protein>
    <recommendedName>
        <fullName evidence="3">glucarate dehydratase</fullName>
        <ecNumber evidence="3">4.2.1.40</ecNumber>
    </recommendedName>
</protein>
<dbReference type="PANTHER" id="PTHR48080">
    <property type="entry name" value="D-GALACTONATE DEHYDRATASE-RELATED"/>
    <property type="match status" value="1"/>
</dbReference>
<evidence type="ECO:0000256" key="1">
    <source>
        <dbReference type="ARBA" id="ARBA00001426"/>
    </source>
</evidence>
<organism evidence="5 6">
    <name type="scientific">Georgenia soli</name>
    <dbReference type="NCBI Taxonomy" id="638953"/>
    <lineage>
        <taxon>Bacteria</taxon>
        <taxon>Bacillati</taxon>
        <taxon>Actinomycetota</taxon>
        <taxon>Actinomycetes</taxon>
        <taxon>Micrococcales</taxon>
        <taxon>Bogoriellaceae</taxon>
        <taxon>Georgenia</taxon>
    </lineage>
</organism>
<comment type="pathway">
    <text evidence="2">Carbohydrate acid metabolism; D-glucarate degradation; 2,5-dioxopentanoate from D-glucarate: step 1/2.</text>
</comment>
<dbReference type="Gene3D" id="3.20.20.120">
    <property type="entry name" value="Enolase-like C-terminal domain"/>
    <property type="match status" value="1"/>
</dbReference>
<dbReference type="InterPro" id="IPR036849">
    <property type="entry name" value="Enolase-like_C_sf"/>
</dbReference>
<evidence type="ECO:0000259" key="4">
    <source>
        <dbReference type="SMART" id="SM00922"/>
    </source>
</evidence>
<dbReference type="Proteomes" id="UP000222106">
    <property type="component" value="Unassembled WGS sequence"/>
</dbReference>
<comment type="catalytic activity">
    <reaction evidence="1">
        <text>D-glucarate = 5-dehydro-4-deoxy-D-glucarate + H2O</text>
        <dbReference type="Rhea" id="RHEA:14573"/>
        <dbReference type="ChEBI" id="CHEBI:15377"/>
        <dbReference type="ChEBI" id="CHEBI:30612"/>
        <dbReference type="ChEBI" id="CHEBI:42819"/>
        <dbReference type="EC" id="4.2.1.40"/>
    </reaction>
</comment>
<evidence type="ECO:0000256" key="2">
    <source>
        <dbReference type="ARBA" id="ARBA00005183"/>
    </source>
</evidence>
<dbReference type="PROSITE" id="PS00909">
    <property type="entry name" value="MR_MLE_2"/>
    <property type="match status" value="1"/>
</dbReference>
<sequence length="424" mass="45904">MTIPGSGLRIAEIRATTVTVPLEAPLRHSNGAHWGRFVRTIVEVETTSGLVGLGEMGGGGQSAEAAIAALNPYLVGHDPARTEALRFMLANPTASLYNNRTQLLAAVEFACLDLLGQHTGLPVHALLGGAVRGEVEFASYLFYRYASGDTTGEVRTPDQLVDHALTLKAEHGFTVHKLKGGVFPPDYERECYRALADALPGDRFRYDPNGALSVEEAIRFARGIEDLDNDYIEDPCYGLNGMRRLRENTRIPTATNTVVVNFEQLAANVLHPAVDVVLLDTTFWGGIRPCVKAAGVAETFQLGIAVHSSGELGIQLATMLHLGAVLPNLTFAADAHYHHLLDDVITGGKMPYTDGRITVPSAPGLGVSLDRDKVAQYSELYRELGPYAYDRDPGRPDWYPLLPNADFADPRVTGRPAALSNNSY</sequence>
<evidence type="ECO:0000313" key="6">
    <source>
        <dbReference type="Proteomes" id="UP000222106"/>
    </source>
</evidence>
<dbReference type="SFLD" id="SFLDS00001">
    <property type="entry name" value="Enolase"/>
    <property type="match status" value="1"/>
</dbReference>
<dbReference type="AlphaFoldDB" id="A0A2A9F2I5"/>
<gene>
    <name evidence="5" type="ORF">ATJ97_0262</name>
</gene>
<dbReference type="InterPro" id="IPR013341">
    <property type="entry name" value="Mandelate_racemase_N_dom"/>
</dbReference>
<dbReference type="Gene3D" id="3.30.390.10">
    <property type="entry name" value="Enolase-like, N-terminal domain"/>
    <property type="match status" value="1"/>
</dbReference>
<dbReference type="SUPFAM" id="SSF54826">
    <property type="entry name" value="Enolase N-terminal domain-like"/>
    <property type="match status" value="1"/>
</dbReference>
<feature type="domain" description="Mandelate racemase/muconate lactonizing enzyme C-terminal" evidence="4">
    <location>
        <begin position="157"/>
        <end position="252"/>
    </location>
</feature>
<dbReference type="SFLD" id="SFLDG00055">
    <property type="entry name" value="glucarate_dehydratase"/>
    <property type="match status" value="1"/>
</dbReference>
<dbReference type="SUPFAM" id="SSF51604">
    <property type="entry name" value="Enolase C-terminal domain-like"/>
    <property type="match status" value="1"/>
</dbReference>
<dbReference type="EMBL" id="PDJI01000003">
    <property type="protein sequence ID" value="PFG44981.1"/>
    <property type="molecule type" value="Genomic_DNA"/>
</dbReference>
<reference evidence="5 6" key="1">
    <citation type="submission" date="2017-10" db="EMBL/GenBank/DDBJ databases">
        <title>Sequencing the genomes of 1000 actinobacteria strains.</title>
        <authorList>
            <person name="Klenk H.-P."/>
        </authorList>
    </citation>
    <scope>NUCLEOTIDE SEQUENCE [LARGE SCALE GENOMIC DNA]</scope>
    <source>
        <strain evidence="5 6">DSM 21838</strain>
    </source>
</reference>
<evidence type="ECO:0000313" key="5">
    <source>
        <dbReference type="EMBL" id="PFG44981.1"/>
    </source>
</evidence>
<dbReference type="EC" id="4.2.1.40" evidence="3"/>
<accession>A0A2A9F2I5</accession>
<comment type="caution">
    <text evidence="5">The sequence shown here is derived from an EMBL/GenBank/DDBJ whole genome shotgun (WGS) entry which is preliminary data.</text>
</comment>
<dbReference type="InterPro" id="IPR018110">
    <property type="entry name" value="Mandel_Rmase/mucon_lact_enz_CS"/>
</dbReference>
<dbReference type="GO" id="GO:0009063">
    <property type="term" value="P:amino acid catabolic process"/>
    <property type="evidence" value="ECO:0007669"/>
    <property type="project" value="InterPro"/>
</dbReference>
<keyword evidence="6" id="KW-1185">Reference proteome</keyword>
<proteinExistence type="predicted"/>
<dbReference type="InterPro" id="IPR013342">
    <property type="entry name" value="Mandelate_racemase_C"/>
</dbReference>
<name>A0A2A9F2I5_9MICO</name>
<dbReference type="InterPro" id="IPR029017">
    <property type="entry name" value="Enolase-like_N"/>
</dbReference>
<dbReference type="Pfam" id="PF13378">
    <property type="entry name" value="MR_MLE_C"/>
    <property type="match status" value="1"/>
</dbReference>
<dbReference type="GO" id="GO:0008872">
    <property type="term" value="F:glucarate dehydratase activity"/>
    <property type="evidence" value="ECO:0007669"/>
    <property type="project" value="UniProtKB-EC"/>
</dbReference>
<dbReference type="InterPro" id="IPR029065">
    <property type="entry name" value="Enolase_C-like"/>
</dbReference>
<evidence type="ECO:0000256" key="3">
    <source>
        <dbReference type="ARBA" id="ARBA00011973"/>
    </source>
</evidence>
<dbReference type="Pfam" id="PF02746">
    <property type="entry name" value="MR_MLE_N"/>
    <property type="match status" value="1"/>
</dbReference>